<dbReference type="AlphaFoldDB" id="A0A1J7JMI3"/>
<dbReference type="InParanoid" id="A0A1J7JMI3"/>
<name>A0A1J7JMI3_9PEZI</name>
<evidence type="ECO:0000313" key="2">
    <source>
        <dbReference type="EMBL" id="OIW28922.1"/>
    </source>
</evidence>
<feature type="compositionally biased region" description="Basic and acidic residues" evidence="1">
    <location>
        <begin position="68"/>
        <end position="81"/>
    </location>
</feature>
<sequence>MDRSKDETASPASDRILDRKIESKALPSGFSSNLGRKAPAGDKGGPGKSVKAIVDWLEKTSTPGGENPELRTQEGRNKDENADSISSSPGTAKSDLVKATRPEVALASPLFVPKTPPTHPEEYSLTLLRYKSYFNNRPLARCLDDEEEKITTPAAKSTPKAASASSCYSIQKVDSNMATPKEIRDGMEPDSPTPLGRPGPKRRSRPEESSQDYMGIEEESCSSGGLAEAQTKAGGEVMSRDSAVVKAF</sequence>
<feature type="region of interest" description="Disordered" evidence="1">
    <location>
        <begin position="150"/>
        <end position="248"/>
    </location>
</feature>
<dbReference type="EMBL" id="KV875098">
    <property type="protein sequence ID" value="OIW28922.1"/>
    <property type="molecule type" value="Genomic_DNA"/>
</dbReference>
<keyword evidence="3" id="KW-1185">Reference proteome</keyword>
<proteinExistence type="predicted"/>
<organism evidence="2 3">
    <name type="scientific">Coniochaeta ligniaria NRRL 30616</name>
    <dbReference type="NCBI Taxonomy" id="1408157"/>
    <lineage>
        <taxon>Eukaryota</taxon>
        <taxon>Fungi</taxon>
        <taxon>Dikarya</taxon>
        <taxon>Ascomycota</taxon>
        <taxon>Pezizomycotina</taxon>
        <taxon>Sordariomycetes</taxon>
        <taxon>Sordariomycetidae</taxon>
        <taxon>Coniochaetales</taxon>
        <taxon>Coniochaetaceae</taxon>
        <taxon>Coniochaeta</taxon>
    </lineage>
</organism>
<evidence type="ECO:0000313" key="3">
    <source>
        <dbReference type="Proteomes" id="UP000182658"/>
    </source>
</evidence>
<reference evidence="2 3" key="1">
    <citation type="submission" date="2016-10" db="EMBL/GenBank/DDBJ databases">
        <title>Draft genome sequence of Coniochaeta ligniaria NRRL30616, a lignocellulolytic fungus for bioabatement of inhibitors in plant biomass hydrolysates.</title>
        <authorList>
            <consortium name="DOE Joint Genome Institute"/>
            <person name="Jimenez D.J."/>
            <person name="Hector R.E."/>
            <person name="Riley R."/>
            <person name="Sun H."/>
            <person name="Grigoriev I.V."/>
            <person name="Van Elsas J.D."/>
            <person name="Nichols N.N."/>
        </authorList>
    </citation>
    <scope>NUCLEOTIDE SEQUENCE [LARGE SCALE GENOMIC DNA]</scope>
    <source>
        <strain evidence="2 3">NRRL 30616</strain>
    </source>
</reference>
<gene>
    <name evidence="2" type="ORF">CONLIGDRAFT_399474</name>
</gene>
<accession>A0A1J7JMI3</accession>
<protein>
    <submittedName>
        <fullName evidence="2">Uncharacterized protein</fullName>
    </submittedName>
</protein>
<dbReference type="OrthoDB" id="5238042at2759"/>
<feature type="compositionally biased region" description="Low complexity" evidence="1">
    <location>
        <begin position="151"/>
        <end position="166"/>
    </location>
</feature>
<evidence type="ECO:0000256" key="1">
    <source>
        <dbReference type="SAM" id="MobiDB-lite"/>
    </source>
</evidence>
<feature type="compositionally biased region" description="Polar residues" evidence="1">
    <location>
        <begin position="167"/>
        <end position="178"/>
    </location>
</feature>
<dbReference type="Proteomes" id="UP000182658">
    <property type="component" value="Unassembled WGS sequence"/>
</dbReference>
<feature type="region of interest" description="Disordered" evidence="1">
    <location>
        <begin position="1"/>
        <end position="100"/>
    </location>
</feature>